<dbReference type="PANTHER" id="PTHR47424:SF5">
    <property type="entry name" value="ZN(II)2CYS6 TRANSCRIPTION FACTOR (EUROFUNG)"/>
    <property type="match status" value="1"/>
</dbReference>
<dbReference type="Pfam" id="PF04082">
    <property type="entry name" value="Fungal_trans"/>
    <property type="match status" value="1"/>
</dbReference>
<keyword evidence="1" id="KW-0805">Transcription regulation</keyword>
<dbReference type="EMBL" id="JAIMJC010000001">
    <property type="protein sequence ID" value="KAH0531248.1"/>
    <property type="molecule type" value="Genomic_DNA"/>
</dbReference>
<dbReference type="InterPro" id="IPR007219">
    <property type="entry name" value="XnlR_reg_dom"/>
</dbReference>
<dbReference type="GO" id="GO:0008270">
    <property type="term" value="F:zinc ion binding"/>
    <property type="evidence" value="ECO:0007669"/>
    <property type="project" value="InterPro"/>
</dbReference>
<sequence length="315" mass="35144">MSEVKHNLGSLYSAYEAMQYSLGPHIPGVEAPENVVDGDVQTLKLVLAMTLLAEGGGRHATGEAMCKEVQQELVFPMGRLGELKDIENMALLGVSFYFMNDENQAWRMIGLAARLCIELGLHQAKSLYQIHANSKASTRAITLFWDVYILDRRFSLSTGRPFAIQDIDIDPALPKPDELSPYVRNMITFASIGSRVWASRVYIEGNSLHAGRDEITYLDFQIQHWSSALPSSLRLFDAQVYSLEELSMTTTPNPPLDFAAMGDKSLFIRSLLYLRANDLRILIHRPALHSAVSIQKNPQSARTAVNIGNTVQYGR</sequence>
<dbReference type="GO" id="GO:0005634">
    <property type="term" value="C:nucleus"/>
    <property type="evidence" value="ECO:0007669"/>
    <property type="project" value="TreeGrafter"/>
</dbReference>
<gene>
    <name evidence="5" type="ORF">TsFJ059_000106</name>
</gene>
<protein>
    <recommendedName>
        <fullName evidence="4">Xylanolytic transcriptional activator regulatory domain-containing protein</fullName>
    </recommendedName>
</protein>
<evidence type="ECO:0000313" key="6">
    <source>
        <dbReference type="Proteomes" id="UP000826573"/>
    </source>
</evidence>
<evidence type="ECO:0000256" key="3">
    <source>
        <dbReference type="ARBA" id="ARBA00023242"/>
    </source>
</evidence>
<comment type="caution">
    <text evidence="5">The sequence shown here is derived from an EMBL/GenBank/DDBJ whole genome shotgun (WGS) entry which is preliminary data.</text>
</comment>
<dbReference type="CDD" id="cd12148">
    <property type="entry name" value="fungal_TF_MHR"/>
    <property type="match status" value="1"/>
</dbReference>
<keyword evidence="6" id="KW-1185">Reference proteome</keyword>
<evidence type="ECO:0000256" key="1">
    <source>
        <dbReference type="ARBA" id="ARBA00023015"/>
    </source>
</evidence>
<evidence type="ECO:0000313" key="5">
    <source>
        <dbReference type="EMBL" id="KAH0531248.1"/>
    </source>
</evidence>
<reference evidence="5 6" key="1">
    <citation type="submission" date="2021-08" db="EMBL/GenBank/DDBJ databases">
        <title>The highly contiguous genome resource for Trichoderma semiorbis FJ059, a fungal antagonistic to plant pathogens.</title>
        <authorList>
            <person name="Liu T."/>
        </authorList>
    </citation>
    <scope>NUCLEOTIDE SEQUENCE [LARGE SCALE GENOMIC DNA]</scope>
    <source>
        <strain evidence="5 6">FJ059</strain>
    </source>
</reference>
<accession>A0A9P8KWR3</accession>
<dbReference type="Proteomes" id="UP000826573">
    <property type="component" value="Unassembled WGS sequence"/>
</dbReference>
<dbReference type="GO" id="GO:0000981">
    <property type="term" value="F:DNA-binding transcription factor activity, RNA polymerase II-specific"/>
    <property type="evidence" value="ECO:0007669"/>
    <property type="project" value="TreeGrafter"/>
</dbReference>
<dbReference type="AlphaFoldDB" id="A0A9P8KWR3"/>
<dbReference type="GO" id="GO:0000435">
    <property type="term" value="P:positive regulation of transcription from RNA polymerase II promoter by galactose"/>
    <property type="evidence" value="ECO:0007669"/>
    <property type="project" value="TreeGrafter"/>
</dbReference>
<dbReference type="GO" id="GO:0000978">
    <property type="term" value="F:RNA polymerase II cis-regulatory region sequence-specific DNA binding"/>
    <property type="evidence" value="ECO:0007669"/>
    <property type="project" value="TreeGrafter"/>
</dbReference>
<feature type="domain" description="Xylanolytic transcriptional activator regulatory" evidence="4">
    <location>
        <begin position="105"/>
        <end position="180"/>
    </location>
</feature>
<dbReference type="GO" id="GO:0006351">
    <property type="term" value="P:DNA-templated transcription"/>
    <property type="evidence" value="ECO:0007669"/>
    <property type="project" value="InterPro"/>
</dbReference>
<dbReference type="SMART" id="SM00906">
    <property type="entry name" value="Fungal_trans"/>
    <property type="match status" value="1"/>
</dbReference>
<proteinExistence type="predicted"/>
<evidence type="ECO:0000259" key="4">
    <source>
        <dbReference type="SMART" id="SM00906"/>
    </source>
</evidence>
<organism evidence="5 6">
    <name type="scientific">Trichoderma semiorbis</name>
    <dbReference type="NCBI Taxonomy" id="1491008"/>
    <lineage>
        <taxon>Eukaryota</taxon>
        <taxon>Fungi</taxon>
        <taxon>Dikarya</taxon>
        <taxon>Ascomycota</taxon>
        <taxon>Pezizomycotina</taxon>
        <taxon>Sordariomycetes</taxon>
        <taxon>Hypocreomycetidae</taxon>
        <taxon>Hypocreales</taxon>
        <taxon>Hypocreaceae</taxon>
        <taxon>Trichoderma</taxon>
    </lineage>
</organism>
<dbReference type="InterPro" id="IPR051127">
    <property type="entry name" value="Fungal_SecMet_Regulators"/>
</dbReference>
<keyword evidence="2" id="KW-0804">Transcription</keyword>
<evidence type="ECO:0000256" key="2">
    <source>
        <dbReference type="ARBA" id="ARBA00023163"/>
    </source>
</evidence>
<keyword evidence="3" id="KW-0539">Nucleus</keyword>
<dbReference type="PANTHER" id="PTHR47424">
    <property type="entry name" value="REGULATORY PROTEIN GAL4"/>
    <property type="match status" value="1"/>
</dbReference>
<name>A0A9P8KWR3_9HYPO</name>